<keyword evidence="5" id="KW-0573">Peptidoglycan synthesis</keyword>
<keyword evidence="3" id="KW-0378">Hydrolase</keyword>
<feature type="signal peptide" evidence="11">
    <location>
        <begin position="1"/>
        <end position="25"/>
    </location>
</feature>
<dbReference type="PRINTS" id="PR00725">
    <property type="entry name" value="DADACBPTASE1"/>
</dbReference>
<dbReference type="OrthoDB" id="9791132at2"/>
<comment type="caution">
    <text evidence="13">The sequence shown here is derived from an EMBL/GenBank/DDBJ whole genome shotgun (WGS) entry which is preliminary data.</text>
</comment>
<evidence type="ECO:0000256" key="8">
    <source>
        <dbReference type="PIRSR" id="PIRSR618044-2"/>
    </source>
</evidence>
<evidence type="ECO:0000256" key="7">
    <source>
        <dbReference type="PIRSR" id="PIRSR618044-1"/>
    </source>
</evidence>
<keyword evidence="10" id="KW-1133">Transmembrane helix</keyword>
<evidence type="ECO:0000313" key="13">
    <source>
        <dbReference type="EMBL" id="RKQ33900.1"/>
    </source>
</evidence>
<evidence type="ECO:0000256" key="9">
    <source>
        <dbReference type="RuleBase" id="RU004016"/>
    </source>
</evidence>
<comment type="similarity">
    <text evidence="1 9">Belongs to the peptidase S11 family.</text>
</comment>
<reference evidence="13 14" key="1">
    <citation type="journal article" date="2016" name="Int. J. Syst. Evol. Microbiol.">
        <title>Oceanobacillus halophilus sp. nov., a novel moderately halophilic bacterium from a hypersaline lake.</title>
        <authorList>
            <person name="Amoozegar M.A."/>
            <person name="Bagheri M."/>
            <person name="Makhdoumi A."/>
            <person name="Nikou M.M."/>
            <person name="Fazeli S.A.S."/>
            <person name="Schumann P."/>
            <person name="Sproer C."/>
            <person name="Sanchez-Porro C."/>
            <person name="Ventosa A."/>
        </authorList>
    </citation>
    <scope>NUCLEOTIDE SEQUENCE [LARGE SCALE GENOMIC DNA]</scope>
    <source>
        <strain evidence="13 14">DSM 23996</strain>
    </source>
</reference>
<dbReference type="InterPro" id="IPR018044">
    <property type="entry name" value="Peptidase_S11"/>
</dbReference>
<gene>
    <name evidence="13" type="ORF">D8M06_08730</name>
</gene>
<dbReference type="GO" id="GO:0071555">
    <property type="term" value="P:cell wall organization"/>
    <property type="evidence" value="ECO:0007669"/>
    <property type="project" value="UniProtKB-KW"/>
</dbReference>
<protein>
    <submittedName>
        <fullName evidence="13">D-alanyl-D-alanine carboxypeptidase</fullName>
    </submittedName>
</protein>
<evidence type="ECO:0000256" key="2">
    <source>
        <dbReference type="ARBA" id="ARBA00022729"/>
    </source>
</evidence>
<dbReference type="GO" id="GO:0008360">
    <property type="term" value="P:regulation of cell shape"/>
    <property type="evidence" value="ECO:0007669"/>
    <property type="project" value="UniProtKB-KW"/>
</dbReference>
<proteinExistence type="inferred from homology"/>
<dbReference type="Gene3D" id="3.40.710.10">
    <property type="entry name" value="DD-peptidase/beta-lactamase superfamily"/>
    <property type="match status" value="1"/>
</dbReference>
<evidence type="ECO:0000256" key="1">
    <source>
        <dbReference type="ARBA" id="ARBA00007164"/>
    </source>
</evidence>
<dbReference type="PANTHER" id="PTHR21581">
    <property type="entry name" value="D-ALANYL-D-ALANINE CARBOXYPEPTIDASE"/>
    <property type="match status" value="1"/>
</dbReference>
<feature type="active site" description="Proton acceptor" evidence="7">
    <location>
        <position position="67"/>
    </location>
</feature>
<evidence type="ECO:0000259" key="12">
    <source>
        <dbReference type="Pfam" id="PF00768"/>
    </source>
</evidence>
<feature type="domain" description="Peptidase S11 D-alanyl-D-alanine carboxypeptidase A N-terminal" evidence="12">
    <location>
        <begin position="29"/>
        <end position="257"/>
    </location>
</feature>
<feature type="active site" description="Acyl-ester intermediate" evidence="7">
    <location>
        <position position="64"/>
    </location>
</feature>
<keyword evidence="6" id="KW-0961">Cell wall biogenesis/degradation</keyword>
<evidence type="ECO:0000256" key="11">
    <source>
        <dbReference type="SAM" id="SignalP"/>
    </source>
</evidence>
<keyword evidence="10" id="KW-0812">Transmembrane</keyword>
<evidence type="ECO:0000256" key="10">
    <source>
        <dbReference type="SAM" id="Phobius"/>
    </source>
</evidence>
<evidence type="ECO:0000256" key="3">
    <source>
        <dbReference type="ARBA" id="ARBA00022801"/>
    </source>
</evidence>
<evidence type="ECO:0000256" key="5">
    <source>
        <dbReference type="ARBA" id="ARBA00022984"/>
    </source>
</evidence>
<dbReference type="EMBL" id="RBZP01000005">
    <property type="protein sequence ID" value="RKQ33900.1"/>
    <property type="molecule type" value="Genomic_DNA"/>
</dbReference>
<organism evidence="13 14">
    <name type="scientific">Oceanobacillus halophilus</name>
    <dbReference type="NCBI Taxonomy" id="930130"/>
    <lineage>
        <taxon>Bacteria</taxon>
        <taxon>Bacillati</taxon>
        <taxon>Bacillota</taxon>
        <taxon>Bacilli</taxon>
        <taxon>Bacillales</taxon>
        <taxon>Bacillaceae</taxon>
        <taxon>Oceanobacillus</taxon>
    </lineage>
</organism>
<dbReference type="SUPFAM" id="SSF56601">
    <property type="entry name" value="beta-lactamase/transpeptidase-like"/>
    <property type="match status" value="1"/>
</dbReference>
<accession>A0A495A4B1</accession>
<keyword evidence="10" id="KW-0472">Membrane</keyword>
<keyword evidence="14" id="KW-1185">Reference proteome</keyword>
<feature type="transmembrane region" description="Helical" evidence="10">
    <location>
        <begin position="361"/>
        <end position="383"/>
    </location>
</feature>
<keyword evidence="2 11" id="KW-0732">Signal</keyword>
<dbReference type="GO" id="GO:0006508">
    <property type="term" value="P:proteolysis"/>
    <property type="evidence" value="ECO:0007669"/>
    <property type="project" value="InterPro"/>
</dbReference>
<dbReference type="InterPro" id="IPR012338">
    <property type="entry name" value="Beta-lactam/transpept-like"/>
</dbReference>
<dbReference type="Pfam" id="PF00768">
    <property type="entry name" value="Peptidase_S11"/>
    <property type="match status" value="1"/>
</dbReference>
<keyword evidence="4" id="KW-0133">Cell shape</keyword>
<dbReference type="PANTHER" id="PTHR21581:SF6">
    <property type="entry name" value="TRAFFICKING PROTEIN PARTICLE COMPLEX SUBUNIT 12"/>
    <property type="match status" value="1"/>
</dbReference>
<keyword evidence="13" id="KW-0121">Carboxypeptidase</keyword>
<dbReference type="GO" id="GO:0009002">
    <property type="term" value="F:serine-type D-Ala-D-Ala carboxypeptidase activity"/>
    <property type="evidence" value="ECO:0007669"/>
    <property type="project" value="InterPro"/>
</dbReference>
<name>A0A495A4B1_9BACI</name>
<feature type="active site" evidence="7">
    <location>
        <position position="119"/>
    </location>
</feature>
<evidence type="ECO:0000313" key="14">
    <source>
        <dbReference type="Proteomes" id="UP000269301"/>
    </source>
</evidence>
<dbReference type="Proteomes" id="UP000269301">
    <property type="component" value="Unassembled WGS sequence"/>
</dbReference>
<feature type="binding site" evidence="8">
    <location>
        <position position="228"/>
    </location>
    <ligand>
        <name>substrate</name>
    </ligand>
</feature>
<feature type="chain" id="PRO_5019853470" evidence="11">
    <location>
        <begin position="26"/>
        <end position="390"/>
    </location>
</feature>
<dbReference type="InterPro" id="IPR001967">
    <property type="entry name" value="Peptidase_S11_N"/>
</dbReference>
<sequence length="390" mass="43538">MKKKYLTLLLVVLTLNLIVSPQIFAETSEPETPTIESEAAILLEADSGQVLYSKNEEKEMYPASLTKMATAIYAIEKGNLDDVVTISANAVDVDGTTVFLVEEEKVLLKQLIQGMLINSGNDASVAIAEHLSGSVKKFSEDLNTYLTKVIGIKDTQLNNPHGLYNPGHVTTAGDLARIVQYAMKNEVFMDIFGTKYLEWNGKTWDTTIQTHHKLLKGEYPYEGITGGKNGFVSKSGYTLATTAKKDDLSLIVVTLNHPMKDGVYTDTINLLDYGFEHFKTSKIEKGTSYFLGNQEYVIPETVRYTHSLHEEVKKEVQDEGVLRIQDSMLTTTIPLHQVSREKEKQLDTTSVKSSNNNSSGFFDLSTMIPIGSLCVFMLILVFIRKRRAQR</sequence>
<evidence type="ECO:0000256" key="4">
    <source>
        <dbReference type="ARBA" id="ARBA00022960"/>
    </source>
</evidence>
<dbReference type="RefSeq" id="WP_121204015.1">
    <property type="nucleotide sequence ID" value="NZ_RBZP01000005.1"/>
</dbReference>
<evidence type="ECO:0000256" key="6">
    <source>
        <dbReference type="ARBA" id="ARBA00023316"/>
    </source>
</evidence>
<dbReference type="GO" id="GO:0009252">
    <property type="term" value="P:peptidoglycan biosynthetic process"/>
    <property type="evidence" value="ECO:0007669"/>
    <property type="project" value="UniProtKB-KW"/>
</dbReference>
<dbReference type="AlphaFoldDB" id="A0A495A4B1"/>
<keyword evidence="13" id="KW-0645">Protease</keyword>